<keyword evidence="9" id="KW-1185">Reference proteome</keyword>
<accession>A0AAN9TP10</accession>
<dbReference type="SUPFAM" id="SSF46565">
    <property type="entry name" value="Chaperone J-domain"/>
    <property type="match status" value="1"/>
</dbReference>
<dbReference type="GO" id="GO:0051787">
    <property type="term" value="F:misfolded protein binding"/>
    <property type="evidence" value="ECO:0007669"/>
    <property type="project" value="TreeGrafter"/>
</dbReference>
<comment type="subunit">
    <text evidence="5">Interacts with HSPA5/BiP; interaction is direct. Interacts with ERN1/IRE1 (via the luminal region). Interacts with DERL1.</text>
</comment>
<dbReference type="Proteomes" id="UP001367676">
    <property type="component" value="Unassembled WGS sequence"/>
</dbReference>
<dbReference type="PROSITE" id="PS50076">
    <property type="entry name" value="DNAJ_2"/>
    <property type="match status" value="1"/>
</dbReference>
<gene>
    <name evidence="8" type="ORF">V9T40_001316</name>
</gene>
<keyword evidence="1" id="KW-0143">Chaperone</keyword>
<name>A0AAN9TP10_9HEMI</name>
<dbReference type="Pfam" id="PF00226">
    <property type="entry name" value="DnaJ"/>
    <property type="match status" value="1"/>
</dbReference>
<dbReference type="SMART" id="SM00271">
    <property type="entry name" value="DnaJ"/>
    <property type="match status" value="1"/>
</dbReference>
<dbReference type="PANTHER" id="PTHR44360">
    <property type="entry name" value="DNAJ HOMOLOG SUBFAMILY B MEMBER 9"/>
    <property type="match status" value="1"/>
</dbReference>
<reference evidence="8 9" key="1">
    <citation type="submission" date="2024-03" db="EMBL/GenBank/DDBJ databases">
        <title>Adaptation during the transition from Ophiocordyceps entomopathogen to insect associate is accompanied by gene loss and intensified selection.</title>
        <authorList>
            <person name="Ward C.M."/>
            <person name="Onetto C.A."/>
            <person name="Borneman A.R."/>
        </authorList>
    </citation>
    <scope>NUCLEOTIDE SEQUENCE [LARGE SCALE GENOMIC DNA]</scope>
    <source>
        <strain evidence="8">AWRI1</strain>
        <tissue evidence="8">Single Adult Female</tissue>
    </source>
</reference>
<dbReference type="InterPro" id="IPR001623">
    <property type="entry name" value="DnaJ_domain"/>
</dbReference>
<dbReference type="EMBL" id="JBBCAQ010000034">
    <property type="protein sequence ID" value="KAK7580687.1"/>
    <property type="molecule type" value="Genomic_DNA"/>
</dbReference>
<feature type="domain" description="J" evidence="7">
    <location>
        <begin position="32"/>
        <end position="96"/>
    </location>
</feature>
<evidence type="ECO:0000259" key="7">
    <source>
        <dbReference type="PROSITE" id="PS50076"/>
    </source>
</evidence>
<dbReference type="AlphaFoldDB" id="A0AAN9TP10"/>
<dbReference type="GO" id="GO:0051087">
    <property type="term" value="F:protein-folding chaperone binding"/>
    <property type="evidence" value="ECO:0007669"/>
    <property type="project" value="TreeGrafter"/>
</dbReference>
<sequence>MQNFEVSFIAFVIVSSILIVGSAGLHEESTPDYYKTLGLSEDCAQDDVKKAFRRLAMKYHPDKCKEPDAEKKFQEIGEAYEILSDPDKRQEYDNRRKFGGSYQPHTSFNFQNFNFDDLFAEFDDFENFQGPHASFGGNRFNVFSDFPDFSNLNFGSREKTDSHRFGGGSSFFGQHFGGGGGDIYRQRSSQSGSRCKTVTQKVGNTITTYTTCT</sequence>
<dbReference type="GO" id="GO:0036503">
    <property type="term" value="P:ERAD pathway"/>
    <property type="evidence" value="ECO:0007669"/>
    <property type="project" value="TreeGrafter"/>
</dbReference>
<evidence type="ECO:0000256" key="2">
    <source>
        <dbReference type="ARBA" id="ARBA00040158"/>
    </source>
</evidence>
<dbReference type="PROSITE" id="PS00636">
    <property type="entry name" value="DNAJ_1"/>
    <property type="match status" value="1"/>
</dbReference>
<dbReference type="InterPro" id="IPR036869">
    <property type="entry name" value="J_dom_sf"/>
</dbReference>
<feature type="transmembrane region" description="Helical" evidence="6">
    <location>
        <begin position="6"/>
        <end position="25"/>
    </location>
</feature>
<evidence type="ECO:0000256" key="5">
    <source>
        <dbReference type="ARBA" id="ARBA00046365"/>
    </source>
</evidence>
<keyword evidence="6" id="KW-0812">Transmembrane</keyword>
<dbReference type="GO" id="GO:0005783">
    <property type="term" value="C:endoplasmic reticulum"/>
    <property type="evidence" value="ECO:0007669"/>
    <property type="project" value="TreeGrafter"/>
</dbReference>
<dbReference type="InterPro" id="IPR018253">
    <property type="entry name" value="DnaJ_domain_CS"/>
</dbReference>
<comment type="caution">
    <text evidence="8">The sequence shown here is derived from an EMBL/GenBank/DDBJ whole genome shotgun (WGS) entry which is preliminary data.</text>
</comment>
<keyword evidence="6" id="KW-0472">Membrane</keyword>
<dbReference type="PANTHER" id="PTHR44360:SF1">
    <property type="entry name" value="DNAJ HOMOLOG SUBFAMILY B MEMBER 9"/>
    <property type="match status" value="1"/>
</dbReference>
<evidence type="ECO:0000256" key="1">
    <source>
        <dbReference type="ARBA" id="ARBA00023186"/>
    </source>
</evidence>
<evidence type="ECO:0000256" key="3">
    <source>
        <dbReference type="ARBA" id="ARBA00041533"/>
    </source>
</evidence>
<dbReference type="InterPro" id="IPR051948">
    <property type="entry name" value="Hsp70_co-chaperone_J-domain"/>
</dbReference>
<evidence type="ECO:0000313" key="9">
    <source>
        <dbReference type="Proteomes" id="UP001367676"/>
    </source>
</evidence>
<dbReference type="CDD" id="cd06257">
    <property type="entry name" value="DnaJ"/>
    <property type="match status" value="1"/>
</dbReference>
<protein>
    <recommendedName>
        <fullName evidence="2">DnaJ homolog subfamily B member 9</fullName>
    </recommendedName>
    <alternativeName>
        <fullName evidence="3">Endoplasmic reticulum DNA J domain-containing protein 4</fullName>
    </alternativeName>
</protein>
<keyword evidence="6" id="KW-1133">Transmembrane helix</keyword>
<dbReference type="Gene3D" id="1.10.287.110">
    <property type="entry name" value="DnaJ domain"/>
    <property type="match status" value="1"/>
</dbReference>
<proteinExistence type="predicted"/>
<evidence type="ECO:0000256" key="6">
    <source>
        <dbReference type="SAM" id="Phobius"/>
    </source>
</evidence>
<evidence type="ECO:0000256" key="4">
    <source>
        <dbReference type="ARBA" id="ARBA00045428"/>
    </source>
</evidence>
<dbReference type="PRINTS" id="PR00625">
    <property type="entry name" value="JDOMAIN"/>
</dbReference>
<evidence type="ECO:0000313" key="8">
    <source>
        <dbReference type="EMBL" id="KAK7580687.1"/>
    </source>
</evidence>
<organism evidence="8 9">
    <name type="scientific">Parthenolecanium corni</name>
    <dbReference type="NCBI Taxonomy" id="536013"/>
    <lineage>
        <taxon>Eukaryota</taxon>
        <taxon>Metazoa</taxon>
        <taxon>Ecdysozoa</taxon>
        <taxon>Arthropoda</taxon>
        <taxon>Hexapoda</taxon>
        <taxon>Insecta</taxon>
        <taxon>Pterygota</taxon>
        <taxon>Neoptera</taxon>
        <taxon>Paraneoptera</taxon>
        <taxon>Hemiptera</taxon>
        <taxon>Sternorrhyncha</taxon>
        <taxon>Coccoidea</taxon>
        <taxon>Coccidae</taxon>
        <taxon>Parthenolecanium</taxon>
    </lineage>
</organism>
<comment type="function">
    <text evidence="4">Co-chaperone for Hsp70 protein HSPA5/BiP that acts as a key repressor of the ERN1/IRE1-mediated unfolded protein response (UPR). J domain-containing co-chaperones stimulate the ATPase activity of Hsp70 proteins and are required for efficient substrate recognition by Hsp70 proteins. In the unstressed endoplasmic reticulum, interacts with the luminal region of ERN1/IRE1 and selectively recruits HSPA5/BiP: HSPA5/BiP disrupts the dimerization of the active ERN1/IRE1 luminal region, thereby inactivating ERN1/IRE1. Also involved in endoplasmic reticulum-associated degradation (ERAD) of misfolded proteins. Required for survival of B-cell progenitors and normal antibody production.</text>
</comment>